<evidence type="ECO:0008006" key="5">
    <source>
        <dbReference type="Google" id="ProtNLM"/>
    </source>
</evidence>
<feature type="transmembrane region" description="Helical" evidence="2">
    <location>
        <begin position="351"/>
        <end position="369"/>
    </location>
</feature>
<feature type="compositionally biased region" description="Pro residues" evidence="1">
    <location>
        <begin position="453"/>
        <end position="462"/>
    </location>
</feature>
<keyword evidence="2" id="KW-1133">Transmembrane helix</keyword>
<feature type="transmembrane region" description="Helical" evidence="2">
    <location>
        <begin position="82"/>
        <end position="101"/>
    </location>
</feature>
<evidence type="ECO:0000313" key="4">
    <source>
        <dbReference type="Proteomes" id="UP000217103"/>
    </source>
</evidence>
<dbReference type="Proteomes" id="UP000217103">
    <property type="component" value="Unassembled WGS sequence"/>
</dbReference>
<dbReference type="EMBL" id="FNKK01000002">
    <property type="protein sequence ID" value="SDQ98369.1"/>
    <property type="molecule type" value="Genomic_DNA"/>
</dbReference>
<keyword evidence="2" id="KW-0472">Membrane</keyword>
<accession>A0A1H1FCB1</accession>
<name>A0A1H1FCB1_9ACTN</name>
<dbReference type="AlphaFoldDB" id="A0A1H1FCB1"/>
<feature type="transmembrane region" description="Helical" evidence="2">
    <location>
        <begin position="218"/>
        <end position="239"/>
    </location>
</feature>
<dbReference type="RefSeq" id="WP_207549968.1">
    <property type="nucleotide sequence ID" value="NZ_FNKK01000002.1"/>
</dbReference>
<gene>
    <name evidence="3" type="ORF">SAMN04489764_2900</name>
</gene>
<protein>
    <recommendedName>
        <fullName evidence="5">DUF2029 domain-containing protein</fullName>
    </recommendedName>
</protein>
<feature type="transmembrane region" description="Helical" evidence="2">
    <location>
        <begin position="6"/>
        <end position="23"/>
    </location>
</feature>
<feature type="region of interest" description="Disordered" evidence="1">
    <location>
        <begin position="438"/>
        <end position="472"/>
    </location>
</feature>
<sequence>MDYALLVGVTLVTGVTLAIVAQWRAWRPTLLLALTVGIGIRVLIMAFAAADTWQPVDFEESFKPAGEAILNREDPVLASEEGWHFLPTIPYMYGLLLWLGIPWEIAGRLVTVAADVALIPLVGKLAGGPDGRLRAFQYACNPLGILVAAVHGQVEPVALAFGVAAFVVARGPGDPHREGLTGTFRDLYRHATEQIATHGLRGFLRRSLAPHPGATRRAVYAGLLMGLALCAKSWPIWLIPGMLLLLPGVRARLAALVATAVPPIFFLVTLPVFAGTRIDQIPLVIAAIRHIRPIIGEWGWTAIALCWQDRCGAWTLDAGLASVGTTLIYITLLVVAFLWRRADPVDLTTAMLLAFMVVTPRLGAQYLLWFMPFLVARPTRFAWPVIIGCSTWAAVGYLYLTQWEDHEWWIRHTPWAMSSVVLLPLLVAAMPWNRRVSGPPRNAAVPEGDASPPGTPESPPRRPAASSDRPAG</sequence>
<evidence type="ECO:0000256" key="1">
    <source>
        <dbReference type="SAM" id="MobiDB-lite"/>
    </source>
</evidence>
<evidence type="ECO:0000256" key="2">
    <source>
        <dbReference type="SAM" id="Phobius"/>
    </source>
</evidence>
<organism evidence="3 4">
    <name type="scientific">Thermostaphylospora chromogena</name>
    <dbReference type="NCBI Taxonomy" id="35622"/>
    <lineage>
        <taxon>Bacteria</taxon>
        <taxon>Bacillati</taxon>
        <taxon>Actinomycetota</taxon>
        <taxon>Actinomycetes</taxon>
        <taxon>Streptosporangiales</taxon>
        <taxon>Thermomonosporaceae</taxon>
        <taxon>Thermostaphylospora</taxon>
    </lineage>
</organism>
<keyword evidence="2" id="KW-0812">Transmembrane</keyword>
<reference evidence="3 4" key="1">
    <citation type="submission" date="2016-10" db="EMBL/GenBank/DDBJ databases">
        <authorList>
            <person name="de Groot N.N."/>
        </authorList>
    </citation>
    <scope>NUCLEOTIDE SEQUENCE [LARGE SCALE GENOMIC DNA]</scope>
    <source>
        <strain evidence="3 4">DSM 43794</strain>
    </source>
</reference>
<feature type="compositionally biased region" description="Low complexity" evidence="1">
    <location>
        <begin position="463"/>
        <end position="472"/>
    </location>
</feature>
<proteinExistence type="predicted"/>
<evidence type="ECO:0000313" key="3">
    <source>
        <dbReference type="EMBL" id="SDQ98369.1"/>
    </source>
</evidence>
<feature type="transmembrane region" description="Helical" evidence="2">
    <location>
        <begin position="30"/>
        <end position="50"/>
    </location>
</feature>
<feature type="transmembrane region" description="Helical" evidence="2">
    <location>
        <begin position="381"/>
        <end position="400"/>
    </location>
</feature>
<feature type="transmembrane region" description="Helical" evidence="2">
    <location>
        <begin position="251"/>
        <end position="273"/>
    </location>
</feature>
<feature type="transmembrane region" description="Helical" evidence="2">
    <location>
        <begin position="318"/>
        <end position="339"/>
    </location>
</feature>
<keyword evidence="4" id="KW-1185">Reference proteome</keyword>
<feature type="transmembrane region" description="Helical" evidence="2">
    <location>
        <begin position="412"/>
        <end position="432"/>
    </location>
</feature>